<evidence type="ECO:0000313" key="2">
    <source>
        <dbReference type="EMBL" id="CAB4133952.1"/>
    </source>
</evidence>
<dbReference type="SUPFAM" id="SSF53955">
    <property type="entry name" value="Lysozyme-like"/>
    <property type="match status" value="1"/>
</dbReference>
<name>A0A6J5LK79_9CAUD</name>
<organism evidence="2">
    <name type="scientific">uncultured Caudovirales phage</name>
    <dbReference type="NCBI Taxonomy" id="2100421"/>
    <lineage>
        <taxon>Viruses</taxon>
        <taxon>Duplodnaviria</taxon>
        <taxon>Heunggongvirae</taxon>
        <taxon>Uroviricota</taxon>
        <taxon>Caudoviricetes</taxon>
        <taxon>Peduoviridae</taxon>
        <taxon>Maltschvirus</taxon>
        <taxon>Maltschvirus maltsch</taxon>
    </lineage>
</organism>
<evidence type="ECO:0000259" key="1">
    <source>
        <dbReference type="Pfam" id="PF05838"/>
    </source>
</evidence>
<dbReference type="Pfam" id="PF05838">
    <property type="entry name" value="Glyco_hydro_108"/>
    <property type="match status" value="1"/>
</dbReference>
<dbReference type="EMBL" id="LR796278">
    <property type="protein sequence ID" value="CAB4133952.1"/>
    <property type="molecule type" value="Genomic_DNA"/>
</dbReference>
<dbReference type="Gene3D" id="1.20.141.10">
    <property type="entry name" value="Chitosanase, subunit A, domain 1"/>
    <property type="match status" value="1"/>
</dbReference>
<accession>A0A6J5LK79</accession>
<dbReference type="InterPro" id="IPR023346">
    <property type="entry name" value="Lysozyme-like_dom_sf"/>
</dbReference>
<dbReference type="InterPro" id="IPR008565">
    <property type="entry name" value="TtsA-like_GH18_dom"/>
</dbReference>
<gene>
    <name evidence="2" type="ORF">UFOVP265_39</name>
</gene>
<proteinExistence type="predicted"/>
<protein>
    <submittedName>
        <fullName evidence="2">ZliS Lysozyme family protein</fullName>
    </submittedName>
</protein>
<sequence length="188" mass="21696">MIMDSMKKFDAAFDYVMINEGGLEENEADPGGITKYGISLRFLRSLGKEKLKEYNIYIGDIVTPEDINDLTFEQSKAVYFGEFWQKAQFEKLNRQEVVNYIFDMAVNMGISPAIKCAQRAVWAVCKNKNVLQEDGILNDTTVGMINHCEFFIIASMRSERAGVYRLIVEKNPKEKIFLSDWLKRSYNK</sequence>
<feature type="domain" description="TtsA-like Glycoside hydrolase family 108" evidence="1">
    <location>
        <begin position="14"/>
        <end position="109"/>
    </location>
</feature>
<reference evidence="2" key="1">
    <citation type="submission" date="2020-04" db="EMBL/GenBank/DDBJ databases">
        <authorList>
            <person name="Chiriac C."/>
            <person name="Salcher M."/>
            <person name="Ghai R."/>
            <person name="Kavagutti S V."/>
        </authorList>
    </citation>
    <scope>NUCLEOTIDE SEQUENCE</scope>
</reference>